<reference evidence="2 3" key="1">
    <citation type="submission" date="2024-11" db="EMBL/GenBank/DDBJ databases">
        <title>Chromosome-level genome assembly of the freshwater bivalve Anodonta woodiana.</title>
        <authorList>
            <person name="Chen X."/>
        </authorList>
    </citation>
    <scope>NUCLEOTIDE SEQUENCE [LARGE SCALE GENOMIC DNA]</scope>
    <source>
        <strain evidence="2">MN2024</strain>
        <tissue evidence="2">Gills</tissue>
    </source>
</reference>
<dbReference type="Pfam" id="PF02174">
    <property type="entry name" value="IRS"/>
    <property type="match status" value="1"/>
</dbReference>
<feature type="domain" description="IRS-type PTB" evidence="1">
    <location>
        <begin position="64"/>
        <end position="145"/>
    </location>
</feature>
<dbReference type="PANTHER" id="PTHR21258:SF62">
    <property type="entry name" value="INSULIN RECEPTOR SUBSTRATE 1"/>
    <property type="match status" value="1"/>
</dbReference>
<dbReference type="SUPFAM" id="SSF50729">
    <property type="entry name" value="PH domain-like"/>
    <property type="match status" value="1"/>
</dbReference>
<dbReference type="Gene3D" id="2.30.29.30">
    <property type="entry name" value="Pleckstrin-homology domain (PH domain)/Phosphotyrosine-binding domain (PTB)"/>
    <property type="match status" value="1"/>
</dbReference>
<dbReference type="AlphaFoldDB" id="A0ABD3UWQ6"/>
<dbReference type="SMART" id="SM01244">
    <property type="entry name" value="IRS"/>
    <property type="match status" value="1"/>
</dbReference>
<evidence type="ECO:0000259" key="1">
    <source>
        <dbReference type="Pfam" id="PF02174"/>
    </source>
</evidence>
<organism evidence="2 3">
    <name type="scientific">Sinanodonta woodiana</name>
    <name type="common">Chinese pond mussel</name>
    <name type="synonym">Anodonta woodiana</name>
    <dbReference type="NCBI Taxonomy" id="1069815"/>
    <lineage>
        <taxon>Eukaryota</taxon>
        <taxon>Metazoa</taxon>
        <taxon>Spiralia</taxon>
        <taxon>Lophotrochozoa</taxon>
        <taxon>Mollusca</taxon>
        <taxon>Bivalvia</taxon>
        <taxon>Autobranchia</taxon>
        <taxon>Heteroconchia</taxon>
        <taxon>Palaeoheterodonta</taxon>
        <taxon>Unionida</taxon>
        <taxon>Unionoidea</taxon>
        <taxon>Unionidae</taxon>
        <taxon>Unioninae</taxon>
        <taxon>Sinanodonta</taxon>
    </lineage>
</organism>
<comment type="caution">
    <text evidence="2">The sequence shown here is derived from an EMBL/GenBank/DDBJ whole genome shotgun (WGS) entry which is preliminary data.</text>
</comment>
<evidence type="ECO:0000313" key="3">
    <source>
        <dbReference type="Proteomes" id="UP001634394"/>
    </source>
</evidence>
<evidence type="ECO:0000313" key="2">
    <source>
        <dbReference type="EMBL" id="KAL3852838.1"/>
    </source>
</evidence>
<dbReference type="InterPro" id="IPR002404">
    <property type="entry name" value="IRS_PTB"/>
</dbReference>
<dbReference type="InterPro" id="IPR011993">
    <property type="entry name" value="PH-like_dom_sf"/>
</dbReference>
<dbReference type="EMBL" id="JBJQND010000015">
    <property type="protein sequence ID" value="KAL3852838.1"/>
    <property type="molecule type" value="Genomic_DNA"/>
</dbReference>
<keyword evidence="3" id="KW-1185">Reference proteome</keyword>
<dbReference type="InterPro" id="IPR050996">
    <property type="entry name" value="Docking_Protein_DOK"/>
</dbReference>
<protein>
    <recommendedName>
        <fullName evidence="1">IRS-type PTB domain-containing protein</fullName>
    </recommendedName>
</protein>
<accession>A0ABD3UWQ6</accession>
<dbReference type="Proteomes" id="UP001634394">
    <property type="component" value="Unassembled WGS sequence"/>
</dbReference>
<gene>
    <name evidence="2" type="ORF">ACJMK2_016453</name>
</gene>
<name>A0ABD3UWQ6_SINWO</name>
<proteinExistence type="predicted"/>
<dbReference type="PANTHER" id="PTHR21258">
    <property type="entry name" value="DOCKING PROTEIN RELATED"/>
    <property type="match status" value="1"/>
</dbReference>
<sequence length="182" mass="20786">MIRKVSRTVLPCVPCSCWGHGSDFQEKDVIYLDKRDLELQLARVGQEVEQLEEFVHGFTYKVHVVDSAASRKCGLHGEHTLQLDIFGIKILDSSEKKIIHNLPYPFIRRFGLSVSGLHFCIDAGYRSTTGEGQLTFWTIEARVLHHKAIFFSNRNIPVPLFRSNSLQKSDFGMTKTETPIHK</sequence>